<proteinExistence type="predicted"/>
<reference evidence="1 2" key="1">
    <citation type="submission" date="2020-03" db="EMBL/GenBank/DDBJ databases">
        <title>Genomic Encyclopedia of Type Strains, Phase IV (KMG-IV): sequencing the most valuable type-strain genomes for metagenomic binning, comparative biology and taxonomic classification.</title>
        <authorList>
            <person name="Goeker M."/>
        </authorList>
    </citation>
    <scope>NUCLEOTIDE SEQUENCE [LARGE SCALE GENOMIC DNA]</scope>
    <source>
        <strain evidence="1 2">DSM 19867</strain>
    </source>
</reference>
<comment type="caution">
    <text evidence="1">The sequence shown here is derived from an EMBL/GenBank/DDBJ whole genome shotgun (WGS) entry which is preliminary data.</text>
</comment>
<evidence type="ECO:0000313" key="1">
    <source>
        <dbReference type="EMBL" id="NIK89108.1"/>
    </source>
</evidence>
<organism evidence="1 2">
    <name type="scientific">Rhizomicrobium palustre</name>
    <dbReference type="NCBI Taxonomy" id="189966"/>
    <lineage>
        <taxon>Bacteria</taxon>
        <taxon>Pseudomonadati</taxon>
        <taxon>Pseudomonadota</taxon>
        <taxon>Alphaproteobacteria</taxon>
        <taxon>Micropepsales</taxon>
        <taxon>Micropepsaceae</taxon>
        <taxon>Rhizomicrobium</taxon>
    </lineage>
</organism>
<keyword evidence="2" id="KW-1185">Reference proteome</keyword>
<dbReference type="EMBL" id="JAASRM010000001">
    <property type="protein sequence ID" value="NIK89108.1"/>
    <property type="molecule type" value="Genomic_DNA"/>
</dbReference>
<accession>A0A846MZR3</accession>
<protein>
    <submittedName>
        <fullName evidence="1">Uncharacterized protein</fullName>
    </submittedName>
</protein>
<sequence>MQQDDDGRETERTQKLNWPVPATSLLADWELLMSDALSDRKPETTFPESV</sequence>
<dbReference type="Proteomes" id="UP000570514">
    <property type="component" value="Unassembled WGS sequence"/>
</dbReference>
<evidence type="ECO:0000313" key="2">
    <source>
        <dbReference type="Proteomes" id="UP000570514"/>
    </source>
</evidence>
<gene>
    <name evidence="1" type="ORF">FHS83_002426</name>
</gene>
<name>A0A846MZR3_9PROT</name>
<dbReference type="AlphaFoldDB" id="A0A846MZR3"/>